<name>A0ABQ7R760_PLUXY</name>
<feature type="compositionally biased region" description="Basic residues" evidence="1">
    <location>
        <begin position="20"/>
        <end position="29"/>
    </location>
</feature>
<evidence type="ECO:0000256" key="1">
    <source>
        <dbReference type="SAM" id="MobiDB-lite"/>
    </source>
</evidence>
<evidence type="ECO:0000313" key="2">
    <source>
        <dbReference type="EMBL" id="KAG7313139.1"/>
    </source>
</evidence>
<feature type="region of interest" description="Disordered" evidence="1">
    <location>
        <begin position="1"/>
        <end position="29"/>
    </location>
</feature>
<comment type="caution">
    <text evidence="2">The sequence shown here is derived from an EMBL/GenBank/DDBJ whole genome shotgun (WGS) entry which is preliminary data.</text>
</comment>
<dbReference type="Proteomes" id="UP000823941">
    <property type="component" value="Chromosome 1"/>
</dbReference>
<evidence type="ECO:0000313" key="3">
    <source>
        <dbReference type="Proteomes" id="UP000823941"/>
    </source>
</evidence>
<dbReference type="EMBL" id="JAHIBW010000001">
    <property type="protein sequence ID" value="KAG7313139.1"/>
    <property type="molecule type" value="Genomic_DNA"/>
</dbReference>
<accession>A0ABQ7R760</accession>
<protein>
    <submittedName>
        <fullName evidence="2">Uncharacterized protein</fullName>
    </submittedName>
</protein>
<proteinExistence type="predicted"/>
<gene>
    <name evidence="2" type="ORF">JYU34_000228</name>
</gene>
<organism evidence="2 3">
    <name type="scientific">Plutella xylostella</name>
    <name type="common">Diamondback moth</name>
    <name type="synonym">Plutella maculipennis</name>
    <dbReference type="NCBI Taxonomy" id="51655"/>
    <lineage>
        <taxon>Eukaryota</taxon>
        <taxon>Metazoa</taxon>
        <taxon>Ecdysozoa</taxon>
        <taxon>Arthropoda</taxon>
        <taxon>Hexapoda</taxon>
        <taxon>Insecta</taxon>
        <taxon>Pterygota</taxon>
        <taxon>Neoptera</taxon>
        <taxon>Endopterygota</taxon>
        <taxon>Lepidoptera</taxon>
        <taxon>Glossata</taxon>
        <taxon>Ditrysia</taxon>
        <taxon>Yponomeutoidea</taxon>
        <taxon>Plutellidae</taxon>
        <taxon>Plutella</taxon>
    </lineage>
</organism>
<sequence>MGLAARAVGRGGGAGARGRGAARSHGAHHRMRERTAYWMYSVRRATRLHQAATASRCSKGRAEGSCVEAEAGRPCGWRGHAADGGTWGRGAAPARLRPATVTLERRCKDSDVLVTVGRQDIGVWKRRREGRQLAARGSRLKRGTEGEGRRAQEYNYLLTYLSRQ</sequence>
<keyword evidence="3" id="KW-1185">Reference proteome</keyword>
<feature type="compositionally biased region" description="Gly residues" evidence="1">
    <location>
        <begin position="9"/>
        <end position="18"/>
    </location>
</feature>
<reference evidence="2 3" key="1">
    <citation type="submission" date="2021-06" db="EMBL/GenBank/DDBJ databases">
        <title>A haploid diamondback moth (Plutella xylostella L.) genome assembly resolves 31 chromosomes and identifies a diamide resistance mutation.</title>
        <authorList>
            <person name="Ward C.M."/>
            <person name="Perry K.D."/>
            <person name="Baker G."/>
            <person name="Powis K."/>
            <person name="Heckel D.G."/>
            <person name="Baxter S.W."/>
        </authorList>
    </citation>
    <scope>NUCLEOTIDE SEQUENCE [LARGE SCALE GENOMIC DNA]</scope>
    <source>
        <strain evidence="2 3">LV</strain>
        <tissue evidence="2">Single pupa</tissue>
    </source>
</reference>